<dbReference type="OrthoDB" id="40236at2157"/>
<dbReference type="STRING" id="985053.VMUT_1721"/>
<dbReference type="eggNOG" id="arCOG03721">
    <property type="taxonomic scope" value="Archaea"/>
</dbReference>
<dbReference type="Gene3D" id="1.20.120.330">
    <property type="entry name" value="Nucleotidyltransferases domain 2"/>
    <property type="match status" value="1"/>
</dbReference>
<dbReference type="PANTHER" id="PTHR34237">
    <property type="entry name" value="PAREP8-RELATED"/>
    <property type="match status" value="1"/>
</dbReference>
<gene>
    <name evidence="1" type="ordered locus">VMUT_1721</name>
</gene>
<keyword evidence="2" id="KW-1185">Reference proteome</keyword>
<dbReference type="HOGENOM" id="CLU_115256_0_0_2"/>
<proteinExistence type="predicted"/>
<dbReference type="Pfam" id="PF05942">
    <property type="entry name" value="PaREP1"/>
    <property type="match status" value="1"/>
</dbReference>
<dbReference type="InterPro" id="IPR010268">
    <property type="entry name" value="PaREP1"/>
</dbReference>
<organism evidence="1 2">
    <name type="scientific">Vulcanisaeta moutnovskia (strain 768-28)</name>
    <dbReference type="NCBI Taxonomy" id="985053"/>
    <lineage>
        <taxon>Archaea</taxon>
        <taxon>Thermoproteota</taxon>
        <taxon>Thermoprotei</taxon>
        <taxon>Thermoproteales</taxon>
        <taxon>Thermoproteaceae</taxon>
        <taxon>Vulcanisaeta</taxon>
    </lineage>
</organism>
<accession>F0QUU1</accession>
<dbReference type="RefSeq" id="WP_013605085.1">
    <property type="nucleotide sequence ID" value="NC_015151.1"/>
</dbReference>
<name>F0QUU1_VULM7</name>
<dbReference type="KEGG" id="vmo:VMUT_1721"/>
<dbReference type="AlphaFoldDB" id="F0QUU1"/>
<reference evidence="1 2" key="1">
    <citation type="journal article" date="2011" name="J. Bacteriol.">
        <title>Complete genome sequence of 'Vulcanisaeta moutnovskia' strain 768-28, a novel member of the hyperthermophilic crenarchaeal genus vulcanisaeta.</title>
        <authorList>
            <person name="Gumerov V.M."/>
            <person name="Mardanov A.V."/>
            <person name="Beletsky A.V."/>
            <person name="Prokofeva M.I."/>
            <person name="Bonch-Osmolovskaya E.A."/>
            <person name="Ravin N.V."/>
            <person name="Skryabin K.G."/>
        </authorList>
    </citation>
    <scope>NUCLEOTIDE SEQUENCE [LARGE SCALE GENOMIC DNA]</scope>
    <source>
        <strain evidence="1 2">768-28</strain>
    </source>
</reference>
<dbReference type="EMBL" id="CP002529">
    <property type="protein sequence ID" value="ADY01923.1"/>
    <property type="molecule type" value="Genomic_DNA"/>
</dbReference>
<dbReference type="GeneID" id="10289373"/>
<dbReference type="Proteomes" id="UP000007485">
    <property type="component" value="Chromosome"/>
</dbReference>
<sequence length="167" mass="19399">MVVSLELPRVIYEKVREKGLDIEDLVIYTLMNVMQLDPGELAKARLELADKYLGEAREYIDKGDAVQASEKLYRVAEECVKALAEKYNTPEYQEAVREGRWFAYLLGRAARSLSARLNEPRIADAWSRAYDLHVWGFHEGKYGIDYVRVDLPLIEWLVNYTRQLVAR</sequence>
<protein>
    <submittedName>
        <fullName evidence="1">PaREP8 domain containing protein</fullName>
    </submittedName>
</protein>
<evidence type="ECO:0000313" key="1">
    <source>
        <dbReference type="EMBL" id="ADY01923.1"/>
    </source>
</evidence>
<evidence type="ECO:0000313" key="2">
    <source>
        <dbReference type="Proteomes" id="UP000007485"/>
    </source>
</evidence>
<dbReference type="PANTHER" id="PTHR34237:SF4">
    <property type="entry name" value="PAREP1 FAMILY PROTEIN"/>
    <property type="match status" value="1"/>
</dbReference>